<dbReference type="AlphaFoldDB" id="A0A7X6L817"/>
<dbReference type="EMBL" id="JAAXOS010000012">
    <property type="protein sequence ID" value="NKY29434.1"/>
    <property type="molecule type" value="Genomic_DNA"/>
</dbReference>
<dbReference type="RefSeq" id="WP_157114316.1">
    <property type="nucleotide sequence ID" value="NZ_JAAXOS010000012.1"/>
</dbReference>
<evidence type="ECO:0008006" key="3">
    <source>
        <dbReference type="Google" id="ProtNLM"/>
    </source>
</evidence>
<organism evidence="1 2">
    <name type="scientific">Nocardia gamkensis</name>
    <dbReference type="NCBI Taxonomy" id="352869"/>
    <lineage>
        <taxon>Bacteria</taxon>
        <taxon>Bacillati</taxon>
        <taxon>Actinomycetota</taxon>
        <taxon>Actinomycetes</taxon>
        <taxon>Mycobacteriales</taxon>
        <taxon>Nocardiaceae</taxon>
        <taxon>Nocardia</taxon>
    </lineage>
</organism>
<protein>
    <recommendedName>
        <fullName evidence="3">Esterase</fullName>
    </recommendedName>
</protein>
<accession>A0A7X6L817</accession>
<evidence type="ECO:0000313" key="2">
    <source>
        <dbReference type="Proteomes" id="UP000540698"/>
    </source>
</evidence>
<keyword evidence="2" id="KW-1185">Reference proteome</keyword>
<sequence>MPPRGDDGTSVKIETALCPDDVGVVLYTVTNGGHTWPGGEQYLPKALVGAVSRQFDASEIIWQFFAAH</sequence>
<comment type="caution">
    <text evidence="1">The sequence shown here is derived from an EMBL/GenBank/DDBJ whole genome shotgun (WGS) entry which is preliminary data.</text>
</comment>
<gene>
    <name evidence="1" type="ORF">HGB38_24915</name>
</gene>
<dbReference type="Proteomes" id="UP000540698">
    <property type="component" value="Unassembled WGS sequence"/>
</dbReference>
<evidence type="ECO:0000313" key="1">
    <source>
        <dbReference type="EMBL" id="NKY29434.1"/>
    </source>
</evidence>
<name>A0A7X6L817_9NOCA</name>
<reference evidence="1 2" key="1">
    <citation type="submission" date="2020-04" db="EMBL/GenBank/DDBJ databases">
        <title>MicrobeNet Type strains.</title>
        <authorList>
            <person name="Nicholson A.C."/>
        </authorList>
    </citation>
    <scope>NUCLEOTIDE SEQUENCE [LARGE SCALE GENOMIC DNA]</scope>
    <source>
        <strain evidence="1 2">DSM 44956</strain>
    </source>
</reference>
<proteinExistence type="predicted"/>